<evidence type="ECO:0000313" key="2">
    <source>
        <dbReference type="Proteomes" id="UP000219020"/>
    </source>
</evidence>
<keyword evidence="2" id="KW-1185">Reference proteome</keyword>
<reference evidence="2" key="1">
    <citation type="submission" date="2017-04" db="EMBL/GenBank/DDBJ databases">
        <title>Genome evolution of the luminous symbionts of deep sea anglerfish.</title>
        <authorList>
            <person name="Hendry T.A."/>
        </authorList>
    </citation>
    <scope>NUCLEOTIDE SEQUENCE [LARGE SCALE GENOMIC DNA]</scope>
</reference>
<dbReference type="RefSeq" id="WP_394336637.1">
    <property type="nucleotide sequence ID" value="NZ_NBYY01000011.1"/>
</dbReference>
<sequence length="44" mass="5254">MLKSRSDRLKNYRLHKDLGMNNLDAIFIDVDDFCQILLPTWENT</sequence>
<dbReference type="GeneID" id="95972542"/>
<name>A0A2A5T4K6_9GAMM</name>
<gene>
    <name evidence="1" type="ORF">BTN49_1074</name>
</gene>
<comment type="caution">
    <text evidence="1">The sequence shown here is derived from an EMBL/GenBank/DDBJ whole genome shotgun (WGS) entry which is preliminary data.</text>
</comment>
<dbReference type="EMBL" id="NBYY01000011">
    <property type="protein sequence ID" value="PCS23081.1"/>
    <property type="molecule type" value="Genomic_DNA"/>
</dbReference>
<dbReference type="AlphaFoldDB" id="A0A2A5T4K6"/>
<protein>
    <submittedName>
        <fullName evidence="1">Mobile element protein</fullName>
    </submittedName>
</protein>
<organism evidence="1 2">
    <name type="scientific">Candidatus Enterovibrio escicola</name>
    <dbReference type="NCBI Taxonomy" id="1927127"/>
    <lineage>
        <taxon>Bacteria</taxon>
        <taxon>Pseudomonadati</taxon>
        <taxon>Pseudomonadota</taxon>
        <taxon>Gammaproteobacteria</taxon>
        <taxon>Vibrionales</taxon>
        <taxon>Vibrionaceae</taxon>
        <taxon>Enterovibrio</taxon>
    </lineage>
</organism>
<dbReference type="Proteomes" id="UP000219020">
    <property type="component" value="Unassembled WGS sequence"/>
</dbReference>
<proteinExistence type="predicted"/>
<evidence type="ECO:0000313" key="1">
    <source>
        <dbReference type="EMBL" id="PCS23081.1"/>
    </source>
</evidence>
<accession>A0A2A5T4K6</accession>